<dbReference type="Proteomes" id="UP000199469">
    <property type="component" value="Unassembled WGS sequence"/>
</dbReference>
<dbReference type="InterPro" id="IPR051531">
    <property type="entry name" value="N-acetyltransferase"/>
</dbReference>
<dbReference type="SUPFAM" id="SSF55729">
    <property type="entry name" value="Acyl-CoA N-acyltransferases (Nat)"/>
    <property type="match status" value="1"/>
</dbReference>
<dbReference type="InterPro" id="IPR000182">
    <property type="entry name" value="GNAT_dom"/>
</dbReference>
<gene>
    <name evidence="5" type="ORF">SAMN05421841_2870</name>
</gene>
<dbReference type="InterPro" id="IPR016181">
    <property type="entry name" value="Acyl_CoA_acyltransferase"/>
</dbReference>
<dbReference type="Gene3D" id="3.40.630.30">
    <property type="match status" value="1"/>
</dbReference>
<dbReference type="PANTHER" id="PTHR43792">
    <property type="entry name" value="GNAT FAMILY, PUTATIVE (AFU_ORTHOLOGUE AFUA_3G00765)-RELATED-RELATED"/>
    <property type="match status" value="1"/>
</dbReference>
<evidence type="ECO:0000256" key="1">
    <source>
        <dbReference type="ARBA" id="ARBA00022679"/>
    </source>
</evidence>
<evidence type="ECO:0000256" key="3">
    <source>
        <dbReference type="ARBA" id="ARBA00038502"/>
    </source>
</evidence>
<dbReference type="RefSeq" id="WP_228404857.1">
    <property type="nucleotide sequence ID" value="NZ_FOIU01000002.1"/>
</dbReference>
<dbReference type="Pfam" id="PF13302">
    <property type="entry name" value="Acetyltransf_3"/>
    <property type="match status" value="1"/>
</dbReference>
<accession>A0A1I0RL89</accession>
<dbReference type="GO" id="GO:0016747">
    <property type="term" value="F:acyltransferase activity, transferring groups other than amino-acyl groups"/>
    <property type="evidence" value="ECO:0007669"/>
    <property type="project" value="InterPro"/>
</dbReference>
<keyword evidence="6" id="KW-1185">Reference proteome</keyword>
<evidence type="ECO:0000313" key="6">
    <source>
        <dbReference type="Proteomes" id="UP000199469"/>
    </source>
</evidence>
<comment type="similarity">
    <text evidence="3">Belongs to the acetyltransferase family. RimJ subfamily.</text>
</comment>
<dbReference type="PROSITE" id="PS51186">
    <property type="entry name" value="GNAT"/>
    <property type="match status" value="1"/>
</dbReference>
<feature type="domain" description="N-acetyltransferase" evidence="4">
    <location>
        <begin position="49"/>
        <end position="187"/>
    </location>
</feature>
<protein>
    <submittedName>
        <fullName evidence="5">Protein N-acetyltransferase, RimJ/RimL family</fullName>
    </submittedName>
</protein>
<evidence type="ECO:0000313" key="5">
    <source>
        <dbReference type="EMBL" id="SEW41780.1"/>
    </source>
</evidence>
<proteinExistence type="inferred from homology"/>
<dbReference type="STRING" id="356305.SAMN05421841_2870"/>
<dbReference type="AlphaFoldDB" id="A0A1I0RL89"/>
<dbReference type="PANTHER" id="PTHR43792:SF8">
    <property type="entry name" value="[RIBOSOMAL PROTEIN US5]-ALANINE N-ACETYLTRANSFERASE"/>
    <property type="match status" value="1"/>
</dbReference>
<name>A0A1I0RL89_9FLAO</name>
<evidence type="ECO:0000256" key="2">
    <source>
        <dbReference type="ARBA" id="ARBA00023315"/>
    </source>
</evidence>
<evidence type="ECO:0000259" key="4">
    <source>
        <dbReference type="PROSITE" id="PS51186"/>
    </source>
</evidence>
<keyword evidence="2" id="KW-0012">Acyltransferase</keyword>
<dbReference type="EMBL" id="FOIU01000002">
    <property type="protein sequence ID" value="SEW41780.1"/>
    <property type="molecule type" value="Genomic_DNA"/>
</dbReference>
<reference evidence="6" key="1">
    <citation type="submission" date="2016-10" db="EMBL/GenBank/DDBJ databases">
        <authorList>
            <person name="Varghese N."/>
            <person name="Submissions S."/>
        </authorList>
    </citation>
    <scope>NUCLEOTIDE SEQUENCE [LARGE SCALE GENOMIC DNA]</scope>
    <source>
        <strain evidence="6">DSM 17724</strain>
    </source>
</reference>
<sequence length="194" mass="22610">MLLNLNLSLNLRFNLNTMHNFPKIETERLILSQLKEEDLPFVVDYLQDKIFSDLTSNIPYPYRQEDAEFWLKMSKEAFEKGSGFTFAIRDKDEKIIGAIGLHDRGEGKAELGYWMAKTYWNQGFVTEAAKAVLDFGFKELTFNKIFATHFLHNPASGKIMEKIGMKKEEILHQHIKKDGKYFDIALYSVLKKFN</sequence>
<organism evidence="5 6">
    <name type="scientific">Chryseobacterium wanjuense</name>
    <dbReference type="NCBI Taxonomy" id="356305"/>
    <lineage>
        <taxon>Bacteria</taxon>
        <taxon>Pseudomonadati</taxon>
        <taxon>Bacteroidota</taxon>
        <taxon>Flavobacteriia</taxon>
        <taxon>Flavobacteriales</taxon>
        <taxon>Weeksellaceae</taxon>
        <taxon>Chryseobacterium group</taxon>
        <taxon>Chryseobacterium</taxon>
    </lineage>
</organism>
<keyword evidence="1 5" id="KW-0808">Transferase</keyword>